<reference evidence="1" key="1">
    <citation type="journal article" date="2020" name="Nature">
        <title>Giant virus diversity and host interactions through global metagenomics.</title>
        <authorList>
            <person name="Schulz F."/>
            <person name="Roux S."/>
            <person name="Paez-Espino D."/>
            <person name="Jungbluth S."/>
            <person name="Walsh D.A."/>
            <person name="Denef V.J."/>
            <person name="McMahon K.D."/>
            <person name="Konstantinidis K.T."/>
            <person name="Eloe-Fadrosh E.A."/>
            <person name="Kyrpides N.C."/>
            <person name="Woyke T."/>
        </authorList>
    </citation>
    <scope>NUCLEOTIDE SEQUENCE</scope>
    <source>
        <strain evidence="1">GVMAG-M-3300025860-20</strain>
    </source>
</reference>
<proteinExistence type="predicted"/>
<accession>A0A6C0J4G5</accession>
<dbReference type="AlphaFoldDB" id="A0A6C0J4G5"/>
<dbReference type="EMBL" id="MN740327">
    <property type="protein sequence ID" value="QHU00522.1"/>
    <property type="molecule type" value="Genomic_DNA"/>
</dbReference>
<name>A0A6C0J4G5_9ZZZZ</name>
<sequence length="119" mass="13859">MILIDHVFIIHGITKAYRHCYLHNRVISTDIGLIGGVSGIKSINNTVNHEAHIYDKKDYDIMLNAVLLKKPNILLTHTPLDNKLDVKMHLFCHSHMTEYINIINNSLILNMDRRIFIWE</sequence>
<organism evidence="1">
    <name type="scientific">viral metagenome</name>
    <dbReference type="NCBI Taxonomy" id="1070528"/>
    <lineage>
        <taxon>unclassified sequences</taxon>
        <taxon>metagenomes</taxon>
        <taxon>organismal metagenomes</taxon>
    </lineage>
</organism>
<protein>
    <submittedName>
        <fullName evidence="1">Uncharacterized protein</fullName>
    </submittedName>
</protein>
<evidence type="ECO:0000313" key="1">
    <source>
        <dbReference type="EMBL" id="QHU00522.1"/>
    </source>
</evidence>